<comment type="caution">
    <text evidence="1">The sequence shown here is derived from an EMBL/GenBank/DDBJ whole genome shotgun (WGS) entry which is preliminary data.</text>
</comment>
<name>A0ABD0J9Q6_9CAEN</name>
<sequence>MSWRSGTEVVIDILCRVPPLLVLDKIFCFRFDDDAALQEILLWIFLLFICKYHSASGSVVEASAQRRHSLGVKEDAFGIACNAVLKQEGMHSISHTQLPVNSHTILLRGDIVR</sequence>
<dbReference type="AlphaFoldDB" id="A0ABD0J9Q6"/>
<gene>
    <name evidence="1" type="ORF">BaRGS_00037164</name>
</gene>
<evidence type="ECO:0000313" key="2">
    <source>
        <dbReference type="Proteomes" id="UP001519460"/>
    </source>
</evidence>
<dbReference type="EMBL" id="JACVVK020000547">
    <property type="protein sequence ID" value="KAK7466755.1"/>
    <property type="molecule type" value="Genomic_DNA"/>
</dbReference>
<evidence type="ECO:0000313" key="1">
    <source>
        <dbReference type="EMBL" id="KAK7466755.1"/>
    </source>
</evidence>
<keyword evidence="2" id="KW-1185">Reference proteome</keyword>
<reference evidence="1 2" key="1">
    <citation type="journal article" date="2023" name="Sci. Data">
        <title>Genome assembly of the Korean intertidal mud-creeper Batillaria attramentaria.</title>
        <authorList>
            <person name="Patra A.K."/>
            <person name="Ho P.T."/>
            <person name="Jun S."/>
            <person name="Lee S.J."/>
            <person name="Kim Y."/>
            <person name="Won Y.J."/>
        </authorList>
    </citation>
    <scope>NUCLEOTIDE SEQUENCE [LARGE SCALE GENOMIC DNA]</scope>
    <source>
        <strain evidence="1">Wonlab-2016</strain>
    </source>
</reference>
<proteinExistence type="predicted"/>
<dbReference type="Proteomes" id="UP001519460">
    <property type="component" value="Unassembled WGS sequence"/>
</dbReference>
<protein>
    <submittedName>
        <fullName evidence="1">Uncharacterized protein</fullName>
    </submittedName>
</protein>
<organism evidence="1 2">
    <name type="scientific">Batillaria attramentaria</name>
    <dbReference type="NCBI Taxonomy" id="370345"/>
    <lineage>
        <taxon>Eukaryota</taxon>
        <taxon>Metazoa</taxon>
        <taxon>Spiralia</taxon>
        <taxon>Lophotrochozoa</taxon>
        <taxon>Mollusca</taxon>
        <taxon>Gastropoda</taxon>
        <taxon>Caenogastropoda</taxon>
        <taxon>Sorbeoconcha</taxon>
        <taxon>Cerithioidea</taxon>
        <taxon>Batillariidae</taxon>
        <taxon>Batillaria</taxon>
    </lineage>
</organism>
<accession>A0ABD0J9Q6</accession>